<dbReference type="Proteomes" id="UP001234178">
    <property type="component" value="Unassembled WGS sequence"/>
</dbReference>
<dbReference type="EMBL" id="JAOYFB010000036">
    <property type="protein sequence ID" value="KAK4018515.1"/>
    <property type="molecule type" value="Genomic_DNA"/>
</dbReference>
<evidence type="ECO:0000313" key="1">
    <source>
        <dbReference type="EMBL" id="KAK4018515.1"/>
    </source>
</evidence>
<comment type="caution">
    <text evidence="1">The sequence shown here is derived from an EMBL/GenBank/DDBJ whole genome shotgun (WGS) entry which is preliminary data.</text>
</comment>
<proteinExistence type="predicted"/>
<evidence type="ECO:0000313" key="2">
    <source>
        <dbReference type="Proteomes" id="UP001234178"/>
    </source>
</evidence>
<reference evidence="1 2" key="1">
    <citation type="journal article" date="2023" name="Nucleic Acids Res.">
        <title>The hologenome of Daphnia magna reveals possible DNA methylation and microbiome-mediated evolution of the host genome.</title>
        <authorList>
            <person name="Chaturvedi A."/>
            <person name="Li X."/>
            <person name="Dhandapani V."/>
            <person name="Marshall H."/>
            <person name="Kissane S."/>
            <person name="Cuenca-Cambronero M."/>
            <person name="Asole G."/>
            <person name="Calvet F."/>
            <person name="Ruiz-Romero M."/>
            <person name="Marangio P."/>
            <person name="Guigo R."/>
            <person name="Rago D."/>
            <person name="Mirbahai L."/>
            <person name="Eastwood N."/>
            <person name="Colbourne J.K."/>
            <person name="Zhou J."/>
            <person name="Mallon E."/>
            <person name="Orsini L."/>
        </authorList>
    </citation>
    <scope>NUCLEOTIDE SEQUENCE [LARGE SCALE GENOMIC DNA]</scope>
    <source>
        <strain evidence="1">LRV0_1</strain>
    </source>
</reference>
<sequence length="93" mass="10584">MEKETQMTTKITHHDIKHIAFPFSDGRSVHRPFCVTPGRFFVRPAPGCTASLAPRFESTVRLFSICVLVGLLFDEERAGRTRDVEKEFVKFVG</sequence>
<organism evidence="1 2">
    <name type="scientific">Daphnia magna</name>
    <dbReference type="NCBI Taxonomy" id="35525"/>
    <lineage>
        <taxon>Eukaryota</taxon>
        <taxon>Metazoa</taxon>
        <taxon>Ecdysozoa</taxon>
        <taxon>Arthropoda</taxon>
        <taxon>Crustacea</taxon>
        <taxon>Branchiopoda</taxon>
        <taxon>Diplostraca</taxon>
        <taxon>Cladocera</taxon>
        <taxon>Anomopoda</taxon>
        <taxon>Daphniidae</taxon>
        <taxon>Daphnia</taxon>
    </lineage>
</organism>
<gene>
    <name evidence="1" type="ORF">OUZ56_000566</name>
</gene>
<accession>A0ABR0A055</accession>
<name>A0ABR0A055_9CRUS</name>
<keyword evidence="2" id="KW-1185">Reference proteome</keyword>
<protein>
    <submittedName>
        <fullName evidence="1">Uncharacterized protein</fullName>
    </submittedName>
</protein>